<dbReference type="EMBL" id="VDFN01000001">
    <property type="protein sequence ID" value="MQS44521.1"/>
    <property type="molecule type" value="Genomic_DNA"/>
</dbReference>
<dbReference type="Pfam" id="PF09851">
    <property type="entry name" value="SHOCT"/>
    <property type="match status" value="1"/>
</dbReference>
<dbReference type="InterPro" id="IPR018649">
    <property type="entry name" value="SHOCT"/>
</dbReference>
<dbReference type="Proteomes" id="UP000436655">
    <property type="component" value="Unassembled WGS sequence"/>
</dbReference>
<evidence type="ECO:0000259" key="1">
    <source>
        <dbReference type="Pfam" id="PF09851"/>
    </source>
</evidence>
<dbReference type="RefSeq" id="WP_125703340.1">
    <property type="nucleotide sequence ID" value="NZ_JBHTOO010000003.1"/>
</dbReference>
<sequence>MMNDQLTLKGTNGQLIADDDKITIQRKGLFGVMSQGIKGGRTIFYSDIKSIEFRKPSFFSNGYIQLLTNLELSNKENTTFAGTTTNDAIKDPNTVILRAFKKGKKDESENFYNFVSSKWNAAKSGKNVATSPVSIADEIEKFKKLLDENIITPEEFDKKKQELLSN</sequence>
<dbReference type="InterPro" id="IPR027860">
    <property type="entry name" value="DUF4429"/>
</dbReference>
<evidence type="ECO:0000313" key="3">
    <source>
        <dbReference type="EMBL" id="MQS44521.1"/>
    </source>
</evidence>
<reference evidence="3 4" key="1">
    <citation type="journal article" date="2019" name="Syst. Appl. Microbiol.">
        <title>Polyphasic characterization of two novel Lactobacillus spp. isolated from blown salami packages: Description of Lactobacillus halodurans sp. nov. and Lactobacillus salsicarnum sp. nov.</title>
        <authorList>
            <person name="Schuster J.A."/>
            <person name="Klingl A."/>
            <person name="Vogel R.F."/>
            <person name="Ehrmann M.A."/>
        </authorList>
    </citation>
    <scope>NUCLEOTIDE SEQUENCE [LARGE SCALE GENOMIC DNA]</scope>
    <source>
        <strain evidence="3 4">TMW 1.2098</strain>
    </source>
</reference>
<keyword evidence="4" id="KW-1185">Reference proteome</keyword>
<proteinExistence type="predicted"/>
<gene>
    <name evidence="3" type="ORF">FHL03_03355</name>
</gene>
<name>A0ABW9P5T0_9LACO</name>
<evidence type="ECO:0000259" key="2">
    <source>
        <dbReference type="Pfam" id="PF14472"/>
    </source>
</evidence>
<feature type="domain" description="SHOCT" evidence="1">
    <location>
        <begin position="137"/>
        <end position="164"/>
    </location>
</feature>
<dbReference type="Pfam" id="PF14472">
    <property type="entry name" value="DUF4429"/>
    <property type="match status" value="1"/>
</dbReference>
<accession>A0ABW9P5T0</accession>
<protein>
    <submittedName>
        <fullName evidence="3">DUF4429 domain-containing protein</fullName>
    </submittedName>
</protein>
<comment type="caution">
    <text evidence="3">The sequence shown here is derived from an EMBL/GenBank/DDBJ whole genome shotgun (WGS) entry which is preliminary data.</text>
</comment>
<organism evidence="3 4">
    <name type="scientific">Companilactobacillus mishanensis</name>
    <dbReference type="NCBI Taxonomy" id="2486008"/>
    <lineage>
        <taxon>Bacteria</taxon>
        <taxon>Bacillati</taxon>
        <taxon>Bacillota</taxon>
        <taxon>Bacilli</taxon>
        <taxon>Lactobacillales</taxon>
        <taxon>Lactobacillaceae</taxon>
        <taxon>Companilactobacillus</taxon>
    </lineage>
</organism>
<evidence type="ECO:0000313" key="4">
    <source>
        <dbReference type="Proteomes" id="UP000436655"/>
    </source>
</evidence>
<feature type="domain" description="DUF4429" evidence="2">
    <location>
        <begin position="18"/>
        <end position="111"/>
    </location>
</feature>